<dbReference type="Proteomes" id="UP000550707">
    <property type="component" value="Unassembled WGS sequence"/>
</dbReference>
<feature type="transmembrane region" description="Helical" evidence="1">
    <location>
        <begin position="24"/>
        <end position="43"/>
    </location>
</feature>
<evidence type="ECO:0000256" key="1">
    <source>
        <dbReference type="SAM" id="Phobius"/>
    </source>
</evidence>
<dbReference type="InParanoid" id="A0A7J8DC02"/>
<proteinExistence type="predicted"/>
<reference evidence="2 3" key="1">
    <citation type="journal article" date="2020" name="Nature">
        <title>Six reference-quality genomes reveal evolution of bat adaptations.</title>
        <authorList>
            <person name="Jebb D."/>
            <person name="Huang Z."/>
            <person name="Pippel M."/>
            <person name="Hughes G.M."/>
            <person name="Lavrichenko K."/>
            <person name="Devanna P."/>
            <person name="Winkler S."/>
            <person name="Jermiin L.S."/>
            <person name="Skirmuntt E.C."/>
            <person name="Katzourakis A."/>
            <person name="Burkitt-Gray L."/>
            <person name="Ray D.A."/>
            <person name="Sullivan K.A.M."/>
            <person name="Roscito J.G."/>
            <person name="Kirilenko B.M."/>
            <person name="Davalos L.M."/>
            <person name="Corthals A.P."/>
            <person name="Power M.L."/>
            <person name="Jones G."/>
            <person name="Ransome R.D."/>
            <person name="Dechmann D.K.N."/>
            <person name="Locatelli A.G."/>
            <person name="Puechmaille S.J."/>
            <person name="Fedrigo O."/>
            <person name="Jarvis E.D."/>
            <person name="Hiller M."/>
            <person name="Vernes S.C."/>
            <person name="Myers E.W."/>
            <person name="Teeling E.C."/>
        </authorList>
    </citation>
    <scope>NUCLEOTIDE SEQUENCE [LARGE SCALE GENOMIC DNA]</scope>
    <source>
        <strain evidence="2">MMolMol1</strain>
        <tissue evidence="2">Muscle</tissue>
    </source>
</reference>
<name>A0A7J8DC02_MOLMO</name>
<gene>
    <name evidence="2" type="ORF">HJG59_009387</name>
</gene>
<feature type="transmembrane region" description="Helical" evidence="1">
    <location>
        <begin position="165"/>
        <end position="185"/>
    </location>
</feature>
<feature type="transmembrane region" description="Helical" evidence="1">
    <location>
        <begin position="50"/>
        <end position="69"/>
    </location>
</feature>
<dbReference type="EMBL" id="JACASF010000018">
    <property type="protein sequence ID" value="KAF6420660.1"/>
    <property type="molecule type" value="Genomic_DNA"/>
</dbReference>
<feature type="transmembrane region" description="Helical" evidence="1">
    <location>
        <begin position="89"/>
        <end position="109"/>
    </location>
</feature>
<evidence type="ECO:0000313" key="3">
    <source>
        <dbReference type="Proteomes" id="UP000550707"/>
    </source>
</evidence>
<organism evidence="2 3">
    <name type="scientific">Molossus molossus</name>
    <name type="common">Pallas' mastiff bat</name>
    <name type="synonym">Vespertilio molossus</name>
    <dbReference type="NCBI Taxonomy" id="27622"/>
    <lineage>
        <taxon>Eukaryota</taxon>
        <taxon>Metazoa</taxon>
        <taxon>Chordata</taxon>
        <taxon>Craniata</taxon>
        <taxon>Vertebrata</taxon>
        <taxon>Euteleostomi</taxon>
        <taxon>Mammalia</taxon>
        <taxon>Eutheria</taxon>
        <taxon>Laurasiatheria</taxon>
        <taxon>Chiroptera</taxon>
        <taxon>Yangochiroptera</taxon>
        <taxon>Molossidae</taxon>
        <taxon>Molossus</taxon>
    </lineage>
</organism>
<accession>A0A7J8DC02</accession>
<keyword evidence="1" id="KW-0812">Transmembrane</keyword>
<sequence>MLLRFSLCLDLLHFDDDVFWCGPLGVHLLWDSLCFLDLYVCFFHQVREVFCHYCFKQVFDFLFSLFSFWHLQDVNVGMLEVVPEAPYTILIFLDSFCCSDWAFFASLYSKSIVCFLDLRTLLLNLCKLFFISVNASFISDCASIISDWSFFMLLRPSLSSLRFSLSSLSILLSSILNSAFVRLLISISLSSLLGVLFCSFIWDLFLCLLILAASLCLFLCIT</sequence>
<dbReference type="AlphaFoldDB" id="A0A7J8DC02"/>
<keyword evidence="1" id="KW-1133">Transmembrane helix</keyword>
<evidence type="ECO:0000313" key="2">
    <source>
        <dbReference type="EMBL" id="KAF6420660.1"/>
    </source>
</evidence>
<protein>
    <submittedName>
        <fullName evidence="2">Uncharacterized protein</fullName>
    </submittedName>
</protein>
<keyword evidence="3" id="KW-1185">Reference proteome</keyword>
<keyword evidence="1" id="KW-0472">Membrane</keyword>
<feature type="transmembrane region" description="Helical" evidence="1">
    <location>
        <begin position="192"/>
        <end position="221"/>
    </location>
</feature>
<feature type="transmembrane region" description="Helical" evidence="1">
    <location>
        <begin position="121"/>
        <end position="145"/>
    </location>
</feature>
<comment type="caution">
    <text evidence="2">The sequence shown here is derived from an EMBL/GenBank/DDBJ whole genome shotgun (WGS) entry which is preliminary data.</text>
</comment>